<dbReference type="PROSITE" id="PS51009">
    <property type="entry name" value="CYTCII"/>
    <property type="match status" value="1"/>
</dbReference>
<keyword evidence="3" id="KW-1185">Reference proteome</keyword>
<dbReference type="InterPro" id="IPR002321">
    <property type="entry name" value="Cyt_c_II"/>
</dbReference>
<evidence type="ECO:0000313" key="3">
    <source>
        <dbReference type="Proteomes" id="UP001419910"/>
    </source>
</evidence>
<dbReference type="Pfam" id="PF01322">
    <property type="entry name" value="Cytochrom_C_2"/>
    <property type="match status" value="1"/>
</dbReference>
<evidence type="ECO:0000313" key="2">
    <source>
        <dbReference type="EMBL" id="MEN2790508.1"/>
    </source>
</evidence>
<feature type="signal peptide" evidence="1">
    <location>
        <begin position="1"/>
        <end position="20"/>
    </location>
</feature>
<keyword evidence="1" id="KW-0732">Signal</keyword>
<organism evidence="2 3">
    <name type="scientific">Sphingomonas oligophenolica</name>
    <dbReference type="NCBI Taxonomy" id="301154"/>
    <lineage>
        <taxon>Bacteria</taxon>
        <taxon>Pseudomonadati</taxon>
        <taxon>Pseudomonadota</taxon>
        <taxon>Alphaproteobacteria</taxon>
        <taxon>Sphingomonadales</taxon>
        <taxon>Sphingomonadaceae</taxon>
        <taxon>Sphingomonas</taxon>
    </lineage>
</organism>
<proteinExistence type="predicted"/>
<evidence type="ECO:0000256" key="1">
    <source>
        <dbReference type="SAM" id="SignalP"/>
    </source>
</evidence>
<name>A0ABU9Y3X3_9SPHN</name>
<dbReference type="Gene3D" id="1.20.120.10">
    <property type="entry name" value="Cytochrome c/b562"/>
    <property type="match status" value="1"/>
</dbReference>
<dbReference type="EMBL" id="JBDIME010000009">
    <property type="protein sequence ID" value="MEN2790508.1"/>
    <property type="molecule type" value="Genomic_DNA"/>
</dbReference>
<dbReference type="RefSeq" id="WP_343889272.1">
    <property type="nucleotide sequence ID" value="NZ_BAAAEH010000020.1"/>
</dbReference>
<gene>
    <name evidence="2" type="ORF">ABC974_12785</name>
</gene>
<feature type="chain" id="PRO_5046395619" evidence="1">
    <location>
        <begin position="21"/>
        <end position="150"/>
    </location>
</feature>
<dbReference type="SUPFAM" id="SSF47175">
    <property type="entry name" value="Cytochromes"/>
    <property type="match status" value="1"/>
</dbReference>
<comment type="caution">
    <text evidence="2">The sequence shown here is derived from an EMBL/GenBank/DDBJ whole genome shotgun (WGS) entry which is preliminary data.</text>
</comment>
<dbReference type="Proteomes" id="UP001419910">
    <property type="component" value="Unassembled WGS sequence"/>
</dbReference>
<protein>
    <submittedName>
        <fullName evidence="2">Cytochrome c</fullName>
    </submittedName>
</protein>
<accession>A0ABU9Y3X3</accession>
<reference evidence="2 3" key="1">
    <citation type="submission" date="2024-05" db="EMBL/GenBank/DDBJ databases">
        <authorList>
            <person name="Liu Q."/>
            <person name="Xin Y.-H."/>
        </authorList>
    </citation>
    <scope>NUCLEOTIDE SEQUENCE [LARGE SCALE GENOMIC DNA]</scope>
    <source>
        <strain evidence="2 3">CGMCC 1.10181</strain>
    </source>
</reference>
<dbReference type="InterPro" id="IPR010980">
    <property type="entry name" value="Cyt_c/b562"/>
</dbReference>
<sequence length="150" mass="16114">MRRIMIAGALATLIATPLLAAAQDAVDTRVAGLRQLGAAFKNVNDELKSNTPQTMILQISARQIRDAARYQYGWFPAGSGPQARVNTKAKAAIWTQPAQFKAAQDAFAAQAAAFMRVTATGNAAAMRVQAKQLGEACAACHRIYRVDDKH</sequence>